<dbReference type="EMBL" id="UINC01026400">
    <property type="protein sequence ID" value="SVB03782.1"/>
    <property type="molecule type" value="Genomic_DNA"/>
</dbReference>
<evidence type="ECO:0000259" key="2">
    <source>
        <dbReference type="Pfam" id="PF13290"/>
    </source>
</evidence>
<organism evidence="3">
    <name type="scientific">marine metagenome</name>
    <dbReference type="NCBI Taxonomy" id="408172"/>
    <lineage>
        <taxon>unclassified sequences</taxon>
        <taxon>metagenomes</taxon>
        <taxon>ecological metagenomes</taxon>
    </lineage>
</organism>
<dbReference type="SUPFAM" id="SSF74853">
    <property type="entry name" value="Lamin A/C globular tail domain"/>
    <property type="match status" value="1"/>
</dbReference>
<dbReference type="Pfam" id="PF13290">
    <property type="entry name" value="CHB_HEX_C_1"/>
    <property type="match status" value="1"/>
</dbReference>
<accession>A0A382ARR7</accession>
<sequence>MKQIKYFLFLILFYSHIGYTQEILINEFLASNVIIYPEMYDFDDYTDWIELYNPGVTSYSLDGFFLTDDLSDPLKWKIPDGTLIESEGYLIIWADDYDDSPGATYMRPYWPWEDFTTRHYHTNFKLSKAGEQIGLFQGEQTESYTLIEEGSLWKYLDDGSDQGQEWTHIEFDDNSWSTGDAELGYGDGDEETVVGYGSDENNKYITTYFRHTFNVNDPNAVQTLTIRLKRDDGAIIYLNGNEALRSNMPEGTISDFTYASSAVSGSDEDTFFEWTISANEITDGQNVVAVELHQVGGSSSDISFDLELIGVGYTNIELVDSVTFGGQLTDVSRGRSMEDNGWYYFGEPTPGSSNTTASTNITDMSELVSASLESGFYSGAQLVELSTATGYGQIYYTLDGSRPGSNT</sequence>
<dbReference type="InterPro" id="IPR001322">
    <property type="entry name" value="Lamin_tail_dom"/>
</dbReference>
<evidence type="ECO:0000259" key="1">
    <source>
        <dbReference type="Pfam" id="PF00932"/>
    </source>
</evidence>
<name>A0A382ARR7_9ZZZZ</name>
<protein>
    <submittedName>
        <fullName evidence="3">Uncharacterized protein</fullName>
    </submittedName>
</protein>
<gene>
    <name evidence="3" type="ORF">METZ01_LOCUS156636</name>
</gene>
<dbReference type="Gene3D" id="2.60.120.260">
    <property type="entry name" value="Galactose-binding domain-like"/>
    <property type="match status" value="1"/>
</dbReference>
<dbReference type="AlphaFoldDB" id="A0A382ARR7"/>
<dbReference type="InterPro" id="IPR059177">
    <property type="entry name" value="GH29D-like_dom"/>
</dbReference>
<proteinExistence type="predicted"/>
<evidence type="ECO:0000313" key="3">
    <source>
        <dbReference type="EMBL" id="SVB03782.1"/>
    </source>
</evidence>
<feature type="domain" description="GH29D-like beta-sandwich" evidence="2">
    <location>
        <begin position="373"/>
        <end position="406"/>
    </location>
</feature>
<dbReference type="Pfam" id="PF00932">
    <property type="entry name" value="LTD"/>
    <property type="match status" value="1"/>
</dbReference>
<reference evidence="3" key="1">
    <citation type="submission" date="2018-05" db="EMBL/GenBank/DDBJ databases">
        <authorList>
            <person name="Lanie J.A."/>
            <person name="Ng W.-L."/>
            <person name="Kazmierczak K.M."/>
            <person name="Andrzejewski T.M."/>
            <person name="Davidsen T.M."/>
            <person name="Wayne K.J."/>
            <person name="Tettelin H."/>
            <person name="Glass J.I."/>
            <person name="Rusch D."/>
            <person name="Podicherti R."/>
            <person name="Tsui H.-C.T."/>
            <person name="Winkler M.E."/>
        </authorList>
    </citation>
    <scope>NUCLEOTIDE SEQUENCE</scope>
</reference>
<feature type="non-terminal residue" evidence="3">
    <location>
        <position position="407"/>
    </location>
</feature>
<dbReference type="Gene3D" id="2.60.40.1260">
    <property type="entry name" value="Lamin Tail domain"/>
    <property type="match status" value="1"/>
</dbReference>
<feature type="domain" description="LTD" evidence="1">
    <location>
        <begin position="31"/>
        <end position="142"/>
    </location>
</feature>
<dbReference type="InterPro" id="IPR036415">
    <property type="entry name" value="Lamin_tail_dom_sf"/>
</dbReference>